<dbReference type="EMBL" id="CAJOBE010012892">
    <property type="protein sequence ID" value="CAF4156554.1"/>
    <property type="molecule type" value="Genomic_DNA"/>
</dbReference>
<dbReference type="Proteomes" id="UP000663874">
    <property type="component" value="Unassembled WGS sequence"/>
</dbReference>
<evidence type="ECO:0000313" key="2">
    <source>
        <dbReference type="Proteomes" id="UP000663874"/>
    </source>
</evidence>
<proteinExistence type="predicted"/>
<evidence type="ECO:0000313" key="1">
    <source>
        <dbReference type="EMBL" id="CAF4156554.1"/>
    </source>
</evidence>
<comment type="caution">
    <text evidence="1">The sequence shown here is derived from an EMBL/GenBank/DDBJ whole genome shotgun (WGS) entry which is preliminary data.</text>
</comment>
<reference evidence="1" key="1">
    <citation type="submission" date="2021-02" db="EMBL/GenBank/DDBJ databases">
        <authorList>
            <person name="Nowell W R."/>
        </authorList>
    </citation>
    <scope>NUCLEOTIDE SEQUENCE</scope>
</reference>
<accession>A0A819YP38</accession>
<organism evidence="1 2">
    <name type="scientific">Rotaria sordida</name>
    <dbReference type="NCBI Taxonomy" id="392033"/>
    <lineage>
        <taxon>Eukaryota</taxon>
        <taxon>Metazoa</taxon>
        <taxon>Spiralia</taxon>
        <taxon>Gnathifera</taxon>
        <taxon>Rotifera</taxon>
        <taxon>Eurotatoria</taxon>
        <taxon>Bdelloidea</taxon>
        <taxon>Philodinida</taxon>
        <taxon>Philodinidae</taxon>
        <taxon>Rotaria</taxon>
    </lineage>
</organism>
<sequence length="289" mass="34781">LKVTQNWLDYQTDKDWIFFRHFAALQLVIDGSNTLQLIDIINEMFIIDRDFCLRYIVPHLFTSQLVNITVLRQILIKLHQYIDYSSRISVWIERKEIFELILNLELERIISNKRQPSTITTRPYLLMIKGCSEDLHIYLIEYLRLFVDVKIEIENSIKEKFLAIIIKWITKCWISIENTHMLSMKFYEYIFTFLYNPQFPEVQKPIFDALKSLFIFLKSREENILLQQIVSSHLINVINSYMTYSEDILSIYLLAFCNYLLKLNESKKMKEVSNEILNIFIHLFRNHLD</sequence>
<dbReference type="AlphaFoldDB" id="A0A819YP38"/>
<gene>
    <name evidence="1" type="ORF">FNK824_LOCUS33965</name>
</gene>
<feature type="non-terminal residue" evidence="1">
    <location>
        <position position="1"/>
    </location>
</feature>
<name>A0A819YP38_9BILA</name>
<protein>
    <submittedName>
        <fullName evidence="1">Uncharacterized protein</fullName>
    </submittedName>
</protein>